<comment type="caution">
    <text evidence="2">The sequence shown here is derived from an EMBL/GenBank/DDBJ whole genome shotgun (WGS) entry which is preliminary data.</text>
</comment>
<proteinExistence type="predicted"/>
<protein>
    <submittedName>
        <fullName evidence="2">Uncharacterized protein</fullName>
    </submittedName>
</protein>
<feature type="region of interest" description="Disordered" evidence="1">
    <location>
        <begin position="1"/>
        <end position="131"/>
    </location>
</feature>
<evidence type="ECO:0000313" key="2">
    <source>
        <dbReference type="EMBL" id="KAJ1164932.1"/>
    </source>
</evidence>
<reference evidence="2" key="1">
    <citation type="journal article" date="2022" name="bioRxiv">
        <title>Sequencing and chromosome-scale assembly of the giantPleurodeles waltlgenome.</title>
        <authorList>
            <person name="Brown T."/>
            <person name="Elewa A."/>
            <person name="Iarovenko S."/>
            <person name="Subramanian E."/>
            <person name="Araus A.J."/>
            <person name="Petzold A."/>
            <person name="Susuki M."/>
            <person name="Suzuki K.-i.T."/>
            <person name="Hayashi T."/>
            <person name="Toyoda A."/>
            <person name="Oliveira C."/>
            <person name="Osipova E."/>
            <person name="Leigh N.D."/>
            <person name="Simon A."/>
            <person name="Yun M.H."/>
        </authorList>
    </citation>
    <scope>NUCLEOTIDE SEQUENCE</scope>
    <source>
        <strain evidence="2">20211129_DDA</strain>
        <tissue evidence="2">Liver</tissue>
    </source>
</reference>
<dbReference type="Proteomes" id="UP001066276">
    <property type="component" value="Chromosome 4_2"/>
</dbReference>
<organism evidence="2 3">
    <name type="scientific">Pleurodeles waltl</name>
    <name type="common">Iberian ribbed newt</name>
    <dbReference type="NCBI Taxonomy" id="8319"/>
    <lineage>
        <taxon>Eukaryota</taxon>
        <taxon>Metazoa</taxon>
        <taxon>Chordata</taxon>
        <taxon>Craniata</taxon>
        <taxon>Vertebrata</taxon>
        <taxon>Euteleostomi</taxon>
        <taxon>Amphibia</taxon>
        <taxon>Batrachia</taxon>
        <taxon>Caudata</taxon>
        <taxon>Salamandroidea</taxon>
        <taxon>Salamandridae</taxon>
        <taxon>Pleurodelinae</taxon>
        <taxon>Pleurodeles</taxon>
    </lineage>
</organism>
<name>A0AAV7SLF7_PLEWA</name>
<sequence>MAKGIGHNAEATYKLEPLGAESRKTPPILCIEREVRKDGDGEEKQSESGKLEGVGEQNNDHRVEDTTVSGGASMAGKFDTGMEDPGRKRKKGEAVTSPIGGDAEDRWGALEPQQTTGRSSGQESSRDAPDT</sequence>
<dbReference type="EMBL" id="JANPWB010000008">
    <property type="protein sequence ID" value="KAJ1164932.1"/>
    <property type="molecule type" value="Genomic_DNA"/>
</dbReference>
<dbReference type="AlphaFoldDB" id="A0AAV7SLF7"/>
<keyword evidence="3" id="KW-1185">Reference proteome</keyword>
<feature type="compositionally biased region" description="Polar residues" evidence="1">
    <location>
        <begin position="112"/>
        <end position="123"/>
    </location>
</feature>
<gene>
    <name evidence="2" type="ORF">NDU88_005364</name>
</gene>
<evidence type="ECO:0000256" key="1">
    <source>
        <dbReference type="SAM" id="MobiDB-lite"/>
    </source>
</evidence>
<accession>A0AAV7SLF7</accession>
<feature type="compositionally biased region" description="Basic and acidic residues" evidence="1">
    <location>
        <begin position="31"/>
        <end position="50"/>
    </location>
</feature>
<evidence type="ECO:0000313" key="3">
    <source>
        <dbReference type="Proteomes" id="UP001066276"/>
    </source>
</evidence>